<keyword evidence="3 9" id="KW-0645">Protease</keyword>
<feature type="transmembrane region" description="Helical" evidence="9">
    <location>
        <begin position="173"/>
        <end position="198"/>
    </location>
</feature>
<organism evidence="10 11">
    <name type="scientific">Hoylesella nanceiensis</name>
    <dbReference type="NCBI Taxonomy" id="425941"/>
    <lineage>
        <taxon>Bacteria</taxon>
        <taxon>Pseudomonadati</taxon>
        <taxon>Bacteroidota</taxon>
        <taxon>Bacteroidia</taxon>
        <taxon>Bacteroidales</taxon>
        <taxon>Prevotellaceae</taxon>
        <taxon>Hoylesella</taxon>
    </lineage>
</organism>
<evidence type="ECO:0000313" key="11">
    <source>
        <dbReference type="Proteomes" id="UP000788426"/>
    </source>
</evidence>
<dbReference type="Pfam" id="PF01252">
    <property type="entry name" value="Peptidase_A8"/>
    <property type="match status" value="1"/>
</dbReference>
<feature type="active site" evidence="9">
    <location>
        <position position="184"/>
    </location>
</feature>
<sequence>MKNILKNITSLRLVWFIVLAILIVDQIIKFEVKSTMSLGESIPITSWFKITFIENNGMAYGMTFINKIVLSIFRLIAITAIGYYVCKITKTTHRKGYVACLALVLAGAIGNMIDSMFYGLIFNASTPFNVSELVPFGTGYAGFLEGKVVDMFYFPLIVTTWPEWVPVWGGHEFIFFSPVFNFADAAISCGVVLLILFYRKEMEGLSLNFFSKKSKEKEGN</sequence>
<keyword evidence="8 9" id="KW-0472">Membrane</keyword>
<keyword evidence="2 9" id="KW-1003">Cell membrane</keyword>
<keyword evidence="4 9" id="KW-0812">Transmembrane</keyword>
<feature type="transmembrane region" description="Helical" evidence="9">
    <location>
        <begin position="97"/>
        <end position="121"/>
    </location>
</feature>
<keyword evidence="11" id="KW-1185">Reference proteome</keyword>
<dbReference type="PANTHER" id="PTHR33695:SF1">
    <property type="entry name" value="LIPOPROTEIN SIGNAL PEPTIDASE"/>
    <property type="match status" value="1"/>
</dbReference>
<dbReference type="EMBL" id="JAHXCT010000001">
    <property type="protein sequence ID" value="MBW4768333.1"/>
    <property type="molecule type" value="Genomic_DNA"/>
</dbReference>
<feature type="active site" evidence="9">
    <location>
        <position position="150"/>
    </location>
</feature>
<dbReference type="GO" id="GO:0004190">
    <property type="term" value="F:aspartic-type endopeptidase activity"/>
    <property type="evidence" value="ECO:0007669"/>
    <property type="project" value="UniProtKB-EC"/>
</dbReference>
<evidence type="ECO:0000256" key="1">
    <source>
        <dbReference type="ARBA" id="ARBA00006139"/>
    </source>
</evidence>
<dbReference type="NCBIfam" id="NF011369">
    <property type="entry name" value="PRK14788.1"/>
    <property type="match status" value="1"/>
</dbReference>
<comment type="catalytic activity">
    <reaction evidence="9">
        <text>Release of signal peptides from bacterial membrane prolipoproteins. Hydrolyzes -Xaa-Yaa-Zaa-|-(S,diacylglyceryl)Cys-, in which Xaa is hydrophobic (preferably Leu), and Yaa (Ala or Ser) and Zaa (Gly or Ala) have small, neutral side chains.</text>
        <dbReference type="EC" id="3.4.23.36"/>
    </reaction>
</comment>
<dbReference type="InterPro" id="IPR001872">
    <property type="entry name" value="Peptidase_A8"/>
</dbReference>
<evidence type="ECO:0000256" key="9">
    <source>
        <dbReference type="HAMAP-Rule" id="MF_00161"/>
    </source>
</evidence>
<accession>A0ABS6YC94</accession>
<dbReference type="HAMAP" id="MF_00161">
    <property type="entry name" value="LspA"/>
    <property type="match status" value="1"/>
</dbReference>
<evidence type="ECO:0000256" key="3">
    <source>
        <dbReference type="ARBA" id="ARBA00022670"/>
    </source>
</evidence>
<evidence type="ECO:0000256" key="4">
    <source>
        <dbReference type="ARBA" id="ARBA00022692"/>
    </source>
</evidence>
<evidence type="ECO:0000256" key="5">
    <source>
        <dbReference type="ARBA" id="ARBA00022750"/>
    </source>
</evidence>
<protein>
    <recommendedName>
        <fullName evidence="9">Lipoprotein signal peptidase</fullName>
        <ecNumber evidence="9">3.4.23.36</ecNumber>
    </recommendedName>
    <alternativeName>
        <fullName evidence="9">Prolipoprotein signal peptidase</fullName>
    </alternativeName>
    <alternativeName>
        <fullName evidence="9">Signal peptidase II</fullName>
        <shortName evidence="9">SPase II</shortName>
    </alternativeName>
</protein>
<name>A0ABS6YC94_9BACT</name>
<comment type="similarity">
    <text evidence="1 9">Belongs to the peptidase A8 family.</text>
</comment>
<dbReference type="RefSeq" id="WP_219479021.1">
    <property type="nucleotide sequence ID" value="NZ_CAKAPR010000012.1"/>
</dbReference>
<comment type="pathway">
    <text evidence="9">Protein modification; lipoprotein biosynthesis (signal peptide cleavage).</text>
</comment>
<comment type="caution">
    <text evidence="10">The sequence shown here is derived from an EMBL/GenBank/DDBJ whole genome shotgun (WGS) entry which is preliminary data.</text>
</comment>
<keyword evidence="10" id="KW-0449">Lipoprotein</keyword>
<dbReference type="EC" id="3.4.23.36" evidence="9"/>
<reference evidence="10 11" key="1">
    <citation type="submission" date="2021-07" db="EMBL/GenBank/DDBJ databases">
        <title>Genomic diversity and antimicrobial resistance of Prevotella spp. isolated from chronic lung disease airways.</title>
        <authorList>
            <person name="Webb K.A."/>
            <person name="Olagoke O.S."/>
            <person name="Baird T."/>
            <person name="Neill J."/>
            <person name="Pham A."/>
            <person name="Wells T.J."/>
            <person name="Ramsay K.A."/>
            <person name="Bell S.C."/>
            <person name="Sarovich D.S."/>
            <person name="Price E.P."/>
        </authorList>
    </citation>
    <scope>NUCLEOTIDE SEQUENCE [LARGE SCALE GENOMIC DNA]</scope>
    <source>
        <strain evidence="10 11">SCHI0011.S.12</strain>
    </source>
</reference>
<evidence type="ECO:0000256" key="6">
    <source>
        <dbReference type="ARBA" id="ARBA00022801"/>
    </source>
</evidence>
<comment type="function">
    <text evidence="9">This protein specifically catalyzes the removal of signal peptides from prolipoproteins.</text>
</comment>
<gene>
    <name evidence="9" type="primary">lspA</name>
    <name evidence="10" type="ORF">KZO38_00925</name>
</gene>
<evidence type="ECO:0000313" key="10">
    <source>
        <dbReference type="EMBL" id="MBW4768333.1"/>
    </source>
</evidence>
<dbReference type="PANTHER" id="PTHR33695">
    <property type="entry name" value="LIPOPROTEIN SIGNAL PEPTIDASE"/>
    <property type="match status" value="1"/>
</dbReference>
<evidence type="ECO:0000256" key="8">
    <source>
        <dbReference type="ARBA" id="ARBA00023136"/>
    </source>
</evidence>
<keyword evidence="6 9" id="KW-0378">Hydrolase</keyword>
<evidence type="ECO:0000256" key="7">
    <source>
        <dbReference type="ARBA" id="ARBA00022989"/>
    </source>
</evidence>
<dbReference type="Proteomes" id="UP000788426">
    <property type="component" value="Unassembled WGS sequence"/>
</dbReference>
<feature type="transmembrane region" description="Helical" evidence="9">
    <location>
        <begin position="12"/>
        <end position="28"/>
    </location>
</feature>
<keyword evidence="5 9" id="KW-0064">Aspartyl protease</keyword>
<feature type="transmembrane region" description="Helical" evidence="9">
    <location>
        <begin position="64"/>
        <end position="85"/>
    </location>
</feature>
<evidence type="ECO:0000256" key="2">
    <source>
        <dbReference type="ARBA" id="ARBA00022475"/>
    </source>
</evidence>
<comment type="subcellular location">
    <subcellularLocation>
        <location evidence="9">Cell membrane</location>
        <topology evidence="9">Multi-pass membrane protein</topology>
    </subcellularLocation>
</comment>
<proteinExistence type="inferred from homology"/>
<keyword evidence="7 9" id="KW-1133">Transmembrane helix</keyword>